<dbReference type="SMART" id="SM00827">
    <property type="entry name" value="PKS_AT"/>
    <property type="match status" value="5"/>
</dbReference>
<dbReference type="FunFam" id="3.40.47.10:FF:000019">
    <property type="entry name" value="Polyketide synthase type I"/>
    <property type="match status" value="5"/>
</dbReference>
<dbReference type="InterPro" id="IPR016035">
    <property type="entry name" value="Acyl_Trfase/lysoPLipase"/>
</dbReference>
<sequence length="7471" mass="773584">MADDKKLLETLKKLAADHYEARERVRKLESGAREPIAIVGMGCRYPGDVRGPEQFWELLTAGRDVISPFPADRGWEAFEEEFGGSNQSYVREGGFVYDATDFDAVFFGINPREALAMDPQQRLLLETAWEAIERAGLAPSSLHGSATGVFIGASGSGYESVLPPDDKTLDGYRLTGTVSSVISGRISYVLGLTGPAVTVDTACSSSLVALHQAVTALRGGECTMALAGGVAVMTSPGAFMEFAEQGGMAASGRSKAFADGADGIGWGEGAGVLLLERLSDARRNGHQVLAVVRGSAVNQDGASNGLSAPNGPSQRRVIRAALANAQLTTGEIDVVEAHGTGTALGDPIEAGALLATYGQDRPEGRPLWLGSVKSNIGHLQCAAGVAGIIKMVLALRHEHLPRTLHAESPSAHIDWTAGHVELLQQARDWPAGDRPRRAGVSAFGVSGTNVHVILEEAPAAAEVPVAVVEPVVPGVPAWLVSGHSAAALADQAGRLREHMIARPDLNAADVAWSLATTRSVFEHRAVVLGGDLVAGLASVATGQPAPGVVSGQVAPGGIGRTVFVFPGQGSQWVGMGRELAGASPVFAARLAECAAALAPYVEWELDDVLAGRHGFEAADVVQPALWAVMVSLAAVWRAAGVQPDAVVGHSQGEIAAAAVAGILSLDDAARVVALRSKALGALAGRGGMLSIAEPVGAVQDRIADFGDRLSIAAINGPSATVVSGEPSALRELQDACGDVVRTRLIPVDYASHGPQVEELRAEILAVLDGIAPGAADIPMVSALTGEWLSGPDMDAGYWYASLREPVEFDRAVRVLAGSGHGVFVEASPHPVLVPVIEDQITIGTLRRDDGGAQRLVTSFAEAFVSGVPVQWAAVLGRGETVPLPTYAFQRRRFWPEIRQVTARAAWAVNDWRYRITWQPADMPAGPLHGTWLLVGDDPSAPAIAEALTRRGAEVVTTGVDGLDSVLAGAVGVVSLLALDETPDAEFPWVPRGTAATVDLVRAVQQSGVEVPVWVLTRGAVQTGAGEVTSSPAQTAVWGLGRAVGLERPGLWGGLIDLPVEFDARAGDGLVSVLAQRVEDQAALRPDGVFVRRLVHAQARGPVRSWTPRGTVLLTGGTGSIGVSVGEWLAGRGAQRVVLTSRSGPSAPGVATLAASVATGGSGVEVLSCDLGSPEQVAGMVGWIENTGPGLSTVLHSANLPYLAWVENTEREGLAAALGAKALGAVHLDQATSGLDLDEFVLFSSISATWGSNDHGAYAAGNAFLDGFAEQRRARGLPATSIAWGVWDTRDWAAVDAAMEQGAGAVTPSRLRRQGMNFLETTKALTALGEILAEDETFIAVADVEWDRFAPVFRAARPRPLLDTIPEAVEEAERAAVAEAAGRGEYASLLAAMPVAERLRTVIDLVRSHATAVLGLESAEEIPAERAFRDVGFDSLTAVELRNRLNTAAGVRLPSTVVFDHPSPKALAEEIITRLLGSDARQVTSVVVQAPTEPIAIVGMACRYPGGVRSPEELWDLLADGGDAISGFPVDRGWDTEALFDPDPDAEGSTYVTEGGFVTGVAEFDADFFGISPREALAMDPQQRLLLETSWEAIERAGIDPASLKGSMTGVFVGAATSGYIAVASGDPEAEAHLITGNALSVLSGRISYVLGLVGPAVSVDTACSSSLVALHQAVTALRGGECSMALAGGVMVMADPMEFVGFSRMRVLASDGRCKAFAEGSDGMGIAEGAGMVMLERLSDARRNGHPVLGVIRGSAVNQDGASNGLSAPNGPSQQRVIRAALANARLSAADVDVVEAHGTGTELGDPIEAGALLATYGEDRPAGEPLWVGSIKSNIGHAQQAAGIAGVIKMVLALGHGKLPQTLYAETPSSHVDWSAGTVRLLQQARDWSAGERTRRAGVSAFGISGTNAHVIIEEAPVAEPMPADEPEGLPVLAPSLPVWLVSGRSAAALAGQAGRLREHLLGRPDLNPADVAWSLATTRTVFDHRAVVLGEDSLPGLASLATDRPAPDVVTGLVAPGGIGRTVFVFPGQGSQWVGMGRELAESSPVFAVRLAECGRALAPYVDWDLDDVLAGRHGFEAASVVQPALWAVMVSLAAVWQAAGVRPDAVVGHSQGEIAAAAVAGILSLEDAAKVVALRSKALGALAGRGGMLSVAESVEAVRSRLSGFGDRLAVAAVNGPSATVVSGEPSALRELQDACGDVVRTRLIPVDYASHGPQVEELRAEILGVLAGVAPRPADIPMVSALTGEWLSGPEMDAGYWYASLREPVEFDRAVRVLAESGHGVFVEVSPHPVLIPVIEDHITIGTLRRDDGGGLRLLTSFAEAHVAGVTLDWPAVLHGGRAVDLPTYAFQRRSYWPEGQPVGVREVSAGDAEFWAAVEGGDPDELAATLNIDGGGLSDLLPALADYRRRSQADAAVADWRYRVSWAPVADSRAVLSGRWLVVGVDVEGVGSVLAGRGAEVVGVSGVEQLAGIDGSGVAGVVSTAALDSGSGLVATLGVLRAGLSAPVWVLTRGAVGTGAGDPVLSAVQAQVWGLGVVAGLELADRWGGLIDLPAVLDGKAGDRLVSVLAGNGEDQVAIRPAGIMGRRLERVPRPSSKGSWTPAGSVLVTGGTGGVGAITAGWVAERGAGRVVLTSRSGPAAGGVAELVASIAGAGTGVDVVAADIADRGAVSGLLEWVGPELSSVFHAAGVGLQRPVEQVTAEDLAYVLAGKAGGAALLDELTADRQLDAFVLYSSGAGTWGSGGLSAYGAANAYLDALCESRRARGLVATSVVWGLWAGVGMAAGEGGDRLLDFGMEGIDAERGMRALGQILDAGEGTVAVAGFDWPSFVPTYTLRRPSSLLSGLPEVRAILEAEQRPAEEPAGSELVSRLRGMSPGEQRQVLTDSVRAHAAAVLGHESAEAVLPQRAFKDLGFDSVGAVELRNRLSAAVGVRLPSTLVFDYPNAAALAEFIRGELVGTGAADSAVQVVAAAGGEPIAIVGMGCRYPGDVRGPEQFWELLTSGTDAISGFPADRGWEAFEAEFGSGRAYVREGGFIYDVADFDPSFFGINPREALAMDPQQRLLLETAWEAIERAGLAPSSLHGSATGVFIGASHSGYDSNLPVDDASLDGYRLTGSVSSVASGRISYVLGLTGPALTVDTACSSSLVALHQAVSALRGGECTMALAGGVAVMTSPGAFMEFAEQGGMGSSGRCKAFSDSADGIGWGEGAGMVLLERLSDAQRNGHQVLAVIRGSAVNQDGASNGLSAPNGPSQRRVIRAALANAQLTANDIDAVEAHGTGTSLGDPIEAQALLATYGQGRPDDHPLWLGSVKSNIGHLQTAAGVAGVIKMVLALQHGHLPRTLHADTPSSHVDWSAGNVQLLQRSQEWPAGDRPRRAGVSAFGVSGTNVHVILEEAPAAAEVPVAVVEPVVPGVPAWLVSGHNAAALAGQAGRLREHIIARPDLDPADVAWSLATTRSVFEHRAVVLGGDLPAGLASLATGQPAPGVVTGQVAPGGIGRTVFVFPGQGSQWVGMGRELAESSPVFAARLAECGRALAPYVEWELDEVLAGQHGFEAASVVQPALWAVMVSLAAVWQAAGVQPDAVVGHSQGEIAAATVAGILSLDDAARVVVLRSRSLSALAGRGGMLSVAEPVEAVRSRLSGFGDRLAVAAVNGPSSTVVSGETEALRELQDACGDAVRTRLIPVDYASHGPQVEELRAEILGVLAGVAPRPADIPMVSALTGEWLSGPEMDAGYWYASLREPVEFDRAVRVLAESGHGVFVEASPHPVLIPVIEDQITIGTLRRDDGGAQRLLTSFAEAFVAGVSVDWSLILGGGETVALPTYAFQRRRFWPELPEVASTSLDDWRYRITWQPADMPAGPLNGTWLLVGDDPSAPAIAEALTRRGAEVVTTGVDGLDSVLAGAAGVVSLLALDETPDAEFPWVQSGLASTVDLVRTVQQSGLEVPVWLLTRGAVQAGAGEVTTGPVQTGTGEVTSSPVETGAGEVTTSPAQTAVWGLGRAVGLERPGLWGGLIDLPVEFDARAGDGLVSVLAQRVEDQAALRPDGVFVRRLVHAQARGPVRSWTPRGTVLLTGGTGSIGVSVGEWLAGRGAQRVVLTSRSGPSAPGVATLAASVATGGSGVEVLSCDLGSPEQVAGMVDWIEDSGPGLSTVLHSANLPYLAWVENTEREGLAAALGAKALGAVHLDQATSGLDLDEFVLFSSISATWGSNDHGAYAAGNAFLDGFAEQRRGRGLPTTSIAWGVWNTRDWDAVDAAMEQGAGAVTPSRLRKQGMNFLRTDRALAALGEILAEDETFIAVADVEWDRFAPVFRAARPRPLLDTIPEAREEAEPAPATATTERGGYASELAAMPVAERLRTVIDLVRSHATAVLGFESAEEIPAERAFRDVGFDSLTAVELRNRLNTAAGVRLPSTVVFDHPSPKALAEEIITRLLGSDARQVTSVVVQAPTEPIAIVGMACRYPGGVRSPEELWDLLANGGDAISGFPTDRGWDVEGLFDPDPDAEGSTYVTEGGFITGVAEFDADFFGISPREALAMDPQQRLLLETSWEAIERAGIDPVELKGAGIGVFVGAATSGYLDAASTDADAQAHLITGNALSVLSGRISYTLGLVGPAVSVDTACSSSLVALHQAVTALRGGECSMALAGGVMVMADPMEFVGFSRMRVLASDGRCKAFAEGSDGMGIAEGAGMVMLERLSDARRNGHEVLAVIRGSAVNQDGASNGLSAPNGPSQQRVIRAALANARLSAADVDVVEAHGTGTELGDPIEAGALLATYGEDRPAGEPLWVGSIKSNIGHAQQAAGIAGVIKMVLALGHGKLPQTLYAETPSSHVDWSAGTVRLLQQARDWSAGDRTRRAGVSAFGISGTNAHIVLEEAPAADQAPPAPAPVSLPVLASDRPAWLLSGRTAAALAGQAGRLREHLLARPDLNPADVAWSLATTRSVFDHRAVVLGADPVLGLLSVATGRPAAGVITGEVPAGAGRTVFVFPGQGSQWVGMGRELAGASPVFAARLAECGRALAPYVEWELDDVLAGRHGFEAADVVQPALWAVMVSLAAVWQAAGVKPDAVVGHSQGEIAAAAVAGILSLEDAARVVALRSKALGALAGRGGMVSIAEPVGVVRERIAGFGDRLSIAAINGPSATVVSGEPSALRELQDACGDVVRTRLIPVDYASHGPQVEELRAEILAALNGITPREADIPMVSALTGRWLTGVEMDAGYWFASLREPVEFDRAVQVLSQAGHGVFVEVSPHPVLIPVIEGLVTIGTLRRDEGGVQRLLSSLAEAFVAGVEVDWRAVLGGGRTVALPTYAFQRRHFWPRPVERVVQAWSGSSVEAGFWAAVEQGDAGALAQLLGVDPSEIGVDALADWRRRERGDASVADWRYRVTWAAVADTEAVLTGRWLVVGDDTEGIGSVLAERGAEVVGVSGVEQLAGIDGSGLAGVVSTAALNGGLSGGSDVVSAGVLATLDLLRTLDGVAPLWVLTRGGAAVDAAVDPVQAQVWGLGVVAGLELADRWGGLIDLPAVLDARAASRLVSVLAGNGEDQVAIRPAGMVGRRLERAPRPVTGRSWTPRGSVLVTGGTGGVGAITAGWVVERGAGRVVLTSRSGPAAGGVAEVAASIAAAGAAVEVVACDIADRASVTALLDWVGPELSSVFHAAGVGSRTPVEQVTADDLAYVLSGKVGGAALLDELTADRDLDAFVLYSSGAGTWGSGGLSAYAAANAHLDALCESRRARGLVATSVVWGLWAGVGMAAGEGGDRLLDFGMEGIDAERGMRALGQILDAGEGTVAVAGFDWPSFVPTYTLRRPSSLLSGLPEVRAILEAEQRPAEEPAGSELVSRLRGMSPGEQRQVLTDSVRAHAAAVLGHESAEAVLPQRAFKDLGFDSVGAVELRNRLSAAVGVRLPSTLVFDYPNAAALAEFIRGELVGTGAADSAVQVVAAAGGEPIAIVGMGCRYPGDVRGPEQFWELLTSGTDAISGFPADRGWEAFEAEFAAGRNYVREGGFIYDVADFDPGFFGINPREALAMDPQQRLLLETAWEAIERAGLAPSSLHGSATGVFIGASHSGYDTSLPVDDHSLHGYRLTGSVSSVASGRISYVLGLTGPALTVDTACSSSLVALHQAVSALRGGECTMALAGGVAVMTSPGAFMEFAEQGGMGSSGRCKAFSDSADGIGWGEGAGMILLERLSDAQRNGHQVLAVIRGSAVNQDGASNGLSAPNGPSQRRVIRAALANAQLTAADVDAVEAHGTGTSLGDPIEAGALLATYGRERREDRPLWLGSVKSNIGHLQTAAGVAGVIKMVLALQHGHLPQTLHADTPSSHVDWSAGNVKLLQEARDWPDTGQPRRAGVSAFGVSGTNVHVILEEAPAAAEVPVPASTPVLPGVPAWLVSGHSAAALAGQAGRLREHVIARPDLDPADVAWSLATTRSVFEHRAVVLGGDLLAGLASVATGQPAPGVVSSQVAPGGIGRTVFVFPGQGSQWVGMGRELAESSPVFAARLAECAAALAPYVEWDLDDVLAGRHGFEAADVVQPALWAVMVSLAAVWQAAGVKPDAVVGHSQGEIAAAAVAGILSLDDAARVVALRSKALGALAGRGGMLSVAEPVGVVRERIAGFGDRLAVAAVNGPSATVVSGETEALRELQDACGDAVRTRLIPVDYASHGPQVEELRAEILAVLDGITPRAADIPMVSALTGQWLSGPEMDASYWYASLREPVEFDRAVRVLAESGHGVFVEVSPHPVLIPVIEDQITVGSLRRDDGGAQRLLSSLAEAYVAGVGVDWGSVLSHGTTVDLPTYAFQRRRFWPELPEVASTSLDDWRYRITWQPADLPAGPLHGTWLLVGDAPEAPAVTEALTRGGAEVVTTDVHGLGSVLAGAAGVVSLLALDETPDTEFPWVQSGLASTVDLVRTVQQSGLEVPVWLLTRGAVQTGADDRTTSPAQTAVWGLGRAVGLERPGLWGGLIDLPAEFDAHAGDGVVSVLAQTVEDQAALRPDGVFVRRLVHAQARGPVRSWTPRGTVLLTGGTGSIGVSVGEWLAERGAQRVVLTSRSGPSAPGVATLAASVATGGSGVEVLSCDLGSPEQVAGMVGWIENTGPGLSTVLHSANLPYLAWVENTEREGLAAALGAKALGAVHLDQATAGLDLDEFVLFSSISATWGSNDHGAYAAGNAFLDGFAEQRRARGLPATSIAWGVWDTRDWAAVDAAMEQGAGAVTPSRLRKQGMNFLRTDRALAALGEILAEDETFIAVADVEWDRFAPVFRAARPRPLLDTIPEAREDVGPAPTAETAGRNDYAARLAGLAPADRRRAAIELVRSHATAVLGLGTVEEIPAERAFRDVGFDSLTAVELRNRLNTAAGVRLPSAAVFDHPSPAALAEQILAELFQEELVGHSAVLDEFERLAAGLTPPDDAARAEIVARLEALTQRFRRLRSGPDAVATEAEQQRVLEKATADELFALLEDELDDPDLD</sequence>
<dbReference type="Pfam" id="PF00109">
    <property type="entry name" value="ketoacyl-synt"/>
    <property type="match status" value="5"/>
</dbReference>
<dbReference type="InterPro" id="IPR016039">
    <property type="entry name" value="Thiolase-like"/>
</dbReference>
<dbReference type="SMART" id="SM00823">
    <property type="entry name" value="PKS_PP"/>
    <property type="match status" value="5"/>
</dbReference>
<dbReference type="InterPro" id="IPR036291">
    <property type="entry name" value="NAD(P)-bd_dom_sf"/>
</dbReference>
<feature type="domain" description="Ketosynthase family 3 (KS3)" evidence="8">
    <location>
        <begin position="1491"/>
        <end position="1916"/>
    </location>
</feature>
<dbReference type="PROSITE" id="PS00606">
    <property type="entry name" value="KS3_1"/>
    <property type="match status" value="5"/>
</dbReference>
<dbReference type="GO" id="GO:0006633">
    <property type="term" value="P:fatty acid biosynthetic process"/>
    <property type="evidence" value="ECO:0007669"/>
    <property type="project" value="InterPro"/>
</dbReference>
<dbReference type="PANTHER" id="PTHR43775:SF51">
    <property type="entry name" value="INACTIVE PHENOLPHTHIOCEROL SYNTHESIS POLYKETIDE SYNTHASE TYPE I PKS1-RELATED"/>
    <property type="match status" value="1"/>
</dbReference>
<dbReference type="EMBL" id="JACHMF010000001">
    <property type="protein sequence ID" value="MBB4689961.1"/>
    <property type="molecule type" value="Genomic_DNA"/>
</dbReference>
<dbReference type="InterPro" id="IPR020806">
    <property type="entry name" value="PKS_PP-bd"/>
</dbReference>
<evidence type="ECO:0000259" key="7">
    <source>
        <dbReference type="PROSITE" id="PS50075"/>
    </source>
</evidence>
<dbReference type="Gene3D" id="3.30.70.3290">
    <property type="match status" value="5"/>
</dbReference>
<dbReference type="Gene3D" id="3.40.47.10">
    <property type="match status" value="5"/>
</dbReference>
<dbReference type="InterPro" id="IPR014043">
    <property type="entry name" value="Acyl_transferase_dom"/>
</dbReference>
<evidence type="ECO:0000256" key="5">
    <source>
        <dbReference type="ARBA" id="ARBA00023315"/>
    </source>
</evidence>
<dbReference type="SUPFAM" id="SSF52151">
    <property type="entry name" value="FabD/lysophospholipase-like"/>
    <property type="match status" value="5"/>
</dbReference>
<dbReference type="SUPFAM" id="SSF55048">
    <property type="entry name" value="Probable ACP-binding domain of malonyl-CoA ACP transacylase"/>
    <property type="match status" value="5"/>
</dbReference>
<dbReference type="InterPro" id="IPR018201">
    <property type="entry name" value="Ketoacyl_synth_AS"/>
</dbReference>
<dbReference type="SMART" id="SM00822">
    <property type="entry name" value="PKS_KR"/>
    <property type="match status" value="5"/>
</dbReference>
<accession>A0A7W7CNC8</accession>
<dbReference type="SUPFAM" id="SSF53901">
    <property type="entry name" value="Thiolase-like"/>
    <property type="match status" value="5"/>
</dbReference>
<evidence type="ECO:0000256" key="1">
    <source>
        <dbReference type="ARBA" id="ARBA00022450"/>
    </source>
</evidence>
<dbReference type="Pfam" id="PF00698">
    <property type="entry name" value="Acyl_transf_1"/>
    <property type="match status" value="5"/>
</dbReference>
<dbReference type="CDD" id="cd00833">
    <property type="entry name" value="PKS"/>
    <property type="match status" value="5"/>
</dbReference>
<dbReference type="PROSITE" id="PS00012">
    <property type="entry name" value="PHOSPHOPANTETHEINE"/>
    <property type="match status" value="5"/>
</dbReference>
<proteinExistence type="predicted"/>
<dbReference type="Pfam" id="PF18369">
    <property type="entry name" value="PKS_DE"/>
    <property type="match status" value="2"/>
</dbReference>
<dbReference type="Pfam" id="PF02801">
    <property type="entry name" value="Ketoacyl-synt_C"/>
    <property type="match status" value="5"/>
</dbReference>
<dbReference type="Pfam" id="PF00550">
    <property type="entry name" value="PP-binding"/>
    <property type="match status" value="5"/>
</dbReference>
<keyword evidence="3 9" id="KW-0808">Transferase</keyword>
<feature type="domain" description="Carrier" evidence="7">
    <location>
        <begin position="5855"/>
        <end position="5930"/>
    </location>
</feature>
<feature type="domain" description="Ketosynthase family 3 (KS3)" evidence="8">
    <location>
        <begin position="4455"/>
        <end position="4880"/>
    </location>
</feature>
<feature type="domain" description="Ketosynthase family 3 (KS3)" evidence="8">
    <location>
        <begin position="2977"/>
        <end position="3399"/>
    </location>
</feature>
<organism evidence="9 10">
    <name type="scientific">Paractinoplanes abujensis</name>
    <dbReference type="NCBI Taxonomy" id="882441"/>
    <lineage>
        <taxon>Bacteria</taxon>
        <taxon>Bacillati</taxon>
        <taxon>Actinomycetota</taxon>
        <taxon>Actinomycetes</taxon>
        <taxon>Micromonosporales</taxon>
        <taxon>Micromonosporaceae</taxon>
        <taxon>Paractinoplanes</taxon>
    </lineage>
</organism>
<dbReference type="Gene3D" id="6.10.140.1830">
    <property type="match status" value="1"/>
</dbReference>
<name>A0A7W7CNC8_9ACTN</name>
<keyword evidence="5" id="KW-0012">Acyltransferase</keyword>
<evidence type="ECO:0000256" key="2">
    <source>
        <dbReference type="ARBA" id="ARBA00022553"/>
    </source>
</evidence>
<evidence type="ECO:0000313" key="9">
    <source>
        <dbReference type="EMBL" id="MBB4689961.1"/>
    </source>
</evidence>
<dbReference type="InterPro" id="IPR013968">
    <property type="entry name" value="PKS_KR"/>
</dbReference>
<dbReference type="SMART" id="SM01294">
    <property type="entry name" value="PKS_PP_betabranch"/>
    <property type="match status" value="5"/>
</dbReference>
<keyword evidence="4" id="KW-0511">Multifunctional enzyme</keyword>
<keyword evidence="2" id="KW-0597">Phosphoprotein</keyword>
<dbReference type="SMART" id="SM00825">
    <property type="entry name" value="PKS_KS"/>
    <property type="match status" value="5"/>
</dbReference>
<dbReference type="GO" id="GO:0004315">
    <property type="term" value="F:3-oxoacyl-[acyl-carrier-protein] synthase activity"/>
    <property type="evidence" value="ECO:0007669"/>
    <property type="project" value="InterPro"/>
</dbReference>
<dbReference type="NCBIfam" id="NF045894">
    <property type="entry name" value="PKS_plus_SDR"/>
    <property type="match status" value="2"/>
</dbReference>
<dbReference type="InterPro" id="IPR041618">
    <property type="entry name" value="PKS_DE"/>
</dbReference>
<feature type="domain" description="Carrier" evidence="7">
    <location>
        <begin position="7310"/>
        <end position="7385"/>
    </location>
</feature>
<gene>
    <name evidence="9" type="ORF">BKA14_000109</name>
</gene>
<dbReference type="Gene3D" id="3.40.50.720">
    <property type="entry name" value="NAD(P)-binding Rossmann-like Domain"/>
    <property type="match status" value="5"/>
</dbReference>
<dbReference type="InterPro" id="IPR036736">
    <property type="entry name" value="ACP-like_sf"/>
</dbReference>
<keyword evidence="10" id="KW-1185">Reference proteome</keyword>
<dbReference type="Pfam" id="PF08659">
    <property type="entry name" value="KR"/>
    <property type="match status" value="5"/>
</dbReference>
<dbReference type="PROSITE" id="PS52004">
    <property type="entry name" value="KS3_2"/>
    <property type="match status" value="5"/>
</dbReference>
<dbReference type="InterPro" id="IPR014030">
    <property type="entry name" value="Ketoacyl_synth_N"/>
</dbReference>
<feature type="domain" description="Ketosynthase family 3 (KS3)" evidence="8">
    <location>
        <begin position="33"/>
        <end position="456"/>
    </location>
</feature>
<dbReference type="GO" id="GO:0031177">
    <property type="term" value="F:phosphopantetheine binding"/>
    <property type="evidence" value="ECO:0007669"/>
    <property type="project" value="InterPro"/>
</dbReference>
<dbReference type="Pfam" id="PF16197">
    <property type="entry name" value="KAsynt_C_assoc"/>
    <property type="match status" value="5"/>
</dbReference>
<dbReference type="FunFam" id="3.40.366.10:FF:000002">
    <property type="entry name" value="Probable polyketide synthase 2"/>
    <property type="match status" value="5"/>
</dbReference>
<dbReference type="InterPro" id="IPR020841">
    <property type="entry name" value="PKS_Beta-ketoAc_synthase_dom"/>
</dbReference>
<keyword evidence="1" id="KW-0596">Phosphopantetheine</keyword>
<feature type="domain" description="Carrier" evidence="7">
    <location>
        <begin position="1399"/>
        <end position="1474"/>
    </location>
</feature>
<dbReference type="InterPro" id="IPR050091">
    <property type="entry name" value="PKS_NRPS_Biosynth_Enz"/>
</dbReference>
<feature type="domain" description="Carrier" evidence="7">
    <location>
        <begin position="2884"/>
        <end position="2959"/>
    </location>
</feature>
<evidence type="ECO:0000256" key="6">
    <source>
        <dbReference type="SAM" id="MobiDB-lite"/>
    </source>
</evidence>
<feature type="compositionally biased region" description="Polar residues" evidence="6">
    <location>
        <begin position="3970"/>
        <end position="3984"/>
    </location>
</feature>
<dbReference type="InterPro" id="IPR006162">
    <property type="entry name" value="Ppantetheine_attach_site"/>
</dbReference>
<dbReference type="PROSITE" id="PS50075">
    <property type="entry name" value="CARRIER"/>
    <property type="match status" value="5"/>
</dbReference>
<dbReference type="CDD" id="cd08952">
    <property type="entry name" value="KR_1_SDR_x"/>
    <property type="match status" value="5"/>
</dbReference>
<feature type="region of interest" description="Disordered" evidence="6">
    <location>
        <begin position="3967"/>
        <end position="3990"/>
    </location>
</feature>
<evidence type="ECO:0000259" key="8">
    <source>
        <dbReference type="PROSITE" id="PS52004"/>
    </source>
</evidence>
<dbReference type="Proteomes" id="UP000542742">
    <property type="component" value="Unassembled WGS sequence"/>
</dbReference>
<comment type="caution">
    <text evidence="9">The sequence shown here is derived from an EMBL/GenBank/DDBJ whole genome shotgun (WGS) entry which is preliminary data.</text>
</comment>
<dbReference type="Gene3D" id="1.10.1200.10">
    <property type="entry name" value="ACP-like"/>
    <property type="match status" value="5"/>
</dbReference>
<dbReference type="InterPro" id="IPR032821">
    <property type="entry name" value="PKS_assoc"/>
</dbReference>
<evidence type="ECO:0000256" key="4">
    <source>
        <dbReference type="ARBA" id="ARBA00023268"/>
    </source>
</evidence>
<protein>
    <submittedName>
        <fullName evidence="9">Acyl transferase domain-containing protein</fullName>
    </submittedName>
</protein>
<evidence type="ECO:0000313" key="10">
    <source>
        <dbReference type="Proteomes" id="UP000542742"/>
    </source>
</evidence>
<feature type="domain" description="Ketosynthase family 3 (KS3)" evidence="8">
    <location>
        <begin position="5948"/>
        <end position="6370"/>
    </location>
</feature>
<dbReference type="InterPro" id="IPR016036">
    <property type="entry name" value="Malonyl_transacylase_ACP-bd"/>
</dbReference>
<feature type="domain" description="Carrier" evidence="7">
    <location>
        <begin position="4363"/>
        <end position="4438"/>
    </location>
</feature>
<dbReference type="InterPro" id="IPR057326">
    <property type="entry name" value="KR_dom"/>
</dbReference>
<dbReference type="FunFam" id="1.10.1200.10:FF:000007">
    <property type="entry name" value="Probable polyketide synthase pks17"/>
    <property type="match status" value="5"/>
</dbReference>
<reference evidence="9 10" key="1">
    <citation type="submission" date="2020-08" db="EMBL/GenBank/DDBJ databases">
        <title>Sequencing the genomes of 1000 actinobacteria strains.</title>
        <authorList>
            <person name="Klenk H.-P."/>
        </authorList>
    </citation>
    <scope>NUCLEOTIDE SEQUENCE [LARGE SCALE GENOMIC DNA]</scope>
    <source>
        <strain evidence="9 10">DSM 45518</strain>
    </source>
</reference>
<dbReference type="SUPFAM" id="SSF47336">
    <property type="entry name" value="ACP-like"/>
    <property type="match status" value="5"/>
</dbReference>
<dbReference type="InterPro" id="IPR009081">
    <property type="entry name" value="PP-bd_ACP"/>
</dbReference>
<evidence type="ECO:0000256" key="3">
    <source>
        <dbReference type="ARBA" id="ARBA00022679"/>
    </source>
</evidence>
<dbReference type="Gene3D" id="3.40.366.10">
    <property type="entry name" value="Malonyl-Coenzyme A Acyl Carrier Protein, domain 2"/>
    <property type="match status" value="5"/>
</dbReference>
<dbReference type="SUPFAM" id="SSF51735">
    <property type="entry name" value="NAD(P)-binding Rossmann-fold domains"/>
    <property type="match status" value="11"/>
</dbReference>
<dbReference type="PANTHER" id="PTHR43775">
    <property type="entry name" value="FATTY ACID SYNTHASE"/>
    <property type="match status" value="1"/>
</dbReference>
<dbReference type="InterPro" id="IPR001227">
    <property type="entry name" value="Ac_transferase_dom_sf"/>
</dbReference>
<dbReference type="InterPro" id="IPR014031">
    <property type="entry name" value="Ketoacyl_synth_C"/>
</dbReference>
<dbReference type="RefSeq" id="WP_184948993.1">
    <property type="nucleotide sequence ID" value="NZ_JACHMF010000001.1"/>
</dbReference>
<dbReference type="GO" id="GO:0004312">
    <property type="term" value="F:fatty acid synthase activity"/>
    <property type="evidence" value="ECO:0007669"/>
    <property type="project" value="TreeGrafter"/>
</dbReference>